<keyword evidence="1" id="KW-0732">Signal</keyword>
<proteinExistence type="predicted"/>
<accession>A0A699RR09</accession>
<comment type="caution">
    <text evidence="2">The sequence shown here is derived from an EMBL/GenBank/DDBJ whole genome shotgun (WGS) entry which is preliminary data.</text>
</comment>
<protein>
    <submittedName>
        <fullName evidence="2">Uncharacterized protein</fullName>
    </submittedName>
</protein>
<dbReference type="AlphaFoldDB" id="A0A699RR09"/>
<feature type="chain" id="PRO_5025353978" evidence="1">
    <location>
        <begin position="17"/>
        <end position="59"/>
    </location>
</feature>
<feature type="non-terminal residue" evidence="2">
    <location>
        <position position="59"/>
    </location>
</feature>
<sequence length="59" mass="6295">MPTTPVAAELLPTVLAVSVTAIHLVRPLYEPDGTTIQDFALEYVNPAGQQMTGLPEYPG</sequence>
<reference evidence="2" key="1">
    <citation type="journal article" date="2019" name="Sci. Rep.">
        <title>Draft genome of Tanacetum cinerariifolium, the natural source of mosquito coil.</title>
        <authorList>
            <person name="Yamashiro T."/>
            <person name="Shiraishi A."/>
            <person name="Satake H."/>
            <person name="Nakayama K."/>
        </authorList>
    </citation>
    <scope>NUCLEOTIDE SEQUENCE</scope>
</reference>
<evidence type="ECO:0000313" key="2">
    <source>
        <dbReference type="EMBL" id="GFC87388.1"/>
    </source>
</evidence>
<name>A0A699RR09_TANCI</name>
<feature type="signal peptide" evidence="1">
    <location>
        <begin position="1"/>
        <end position="16"/>
    </location>
</feature>
<dbReference type="EMBL" id="BKCJ011110012">
    <property type="protein sequence ID" value="GFC87388.1"/>
    <property type="molecule type" value="Genomic_DNA"/>
</dbReference>
<organism evidence="2">
    <name type="scientific">Tanacetum cinerariifolium</name>
    <name type="common">Dalmatian daisy</name>
    <name type="synonym">Chrysanthemum cinerariifolium</name>
    <dbReference type="NCBI Taxonomy" id="118510"/>
    <lineage>
        <taxon>Eukaryota</taxon>
        <taxon>Viridiplantae</taxon>
        <taxon>Streptophyta</taxon>
        <taxon>Embryophyta</taxon>
        <taxon>Tracheophyta</taxon>
        <taxon>Spermatophyta</taxon>
        <taxon>Magnoliopsida</taxon>
        <taxon>eudicotyledons</taxon>
        <taxon>Gunneridae</taxon>
        <taxon>Pentapetalae</taxon>
        <taxon>asterids</taxon>
        <taxon>campanulids</taxon>
        <taxon>Asterales</taxon>
        <taxon>Asteraceae</taxon>
        <taxon>Asteroideae</taxon>
        <taxon>Anthemideae</taxon>
        <taxon>Anthemidinae</taxon>
        <taxon>Tanacetum</taxon>
    </lineage>
</organism>
<evidence type="ECO:0000256" key="1">
    <source>
        <dbReference type="SAM" id="SignalP"/>
    </source>
</evidence>
<gene>
    <name evidence="2" type="ORF">Tci_859358</name>
</gene>